<accession>A0A1J8Q9J4</accession>
<dbReference type="EMBL" id="LVVM01005698">
    <property type="protein sequence ID" value="OJA09952.1"/>
    <property type="molecule type" value="Genomic_DNA"/>
</dbReference>
<comment type="caution">
    <text evidence="1">The sequence shown here is derived from an EMBL/GenBank/DDBJ whole genome shotgun (WGS) entry which is preliminary data.</text>
</comment>
<gene>
    <name evidence="1" type="ORF">AZE42_12338</name>
</gene>
<proteinExistence type="predicted"/>
<protein>
    <submittedName>
        <fullName evidence="1">Uncharacterized protein</fullName>
    </submittedName>
</protein>
<evidence type="ECO:0000313" key="2">
    <source>
        <dbReference type="Proteomes" id="UP000183567"/>
    </source>
</evidence>
<name>A0A1J8Q9J4_9AGAM</name>
<organism evidence="1 2">
    <name type="scientific">Rhizopogon vesiculosus</name>
    <dbReference type="NCBI Taxonomy" id="180088"/>
    <lineage>
        <taxon>Eukaryota</taxon>
        <taxon>Fungi</taxon>
        <taxon>Dikarya</taxon>
        <taxon>Basidiomycota</taxon>
        <taxon>Agaricomycotina</taxon>
        <taxon>Agaricomycetes</taxon>
        <taxon>Agaricomycetidae</taxon>
        <taxon>Boletales</taxon>
        <taxon>Suillineae</taxon>
        <taxon>Rhizopogonaceae</taxon>
        <taxon>Rhizopogon</taxon>
    </lineage>
</organism>
<sequence length="24" mass="2823">MAIIGDRIWPCANAFKSFRLLRED</sequence>
<reference evidence="1 2" key="1">
    <citation type="submission" date="2016-03" db="EMBL/GenBank/DDBJ databases">
        <title>Comparative genomics of the ectomycorrhizal sister species Rhizopogon vinicolor and Rhizopogon vesiculosus (Basidiomycota: Boletales) reveals a divergence of the mating type B locus.</title>
        <authorList>
            <person name="Mujic A.B."/>
            <person name="Kuo A."/>
            <person name="Tritt A."/>
            <person name="Lipzen A."/>
            <person name="Chen C."/>
            <person name="Johnson J."/>
            <person name="Sharma A."/>
            <person name="Barry K."/>
            <person name="Grigoriev I.V."/>
            <person name="Spatafora J.W."/>
        </authorList>
    </citation>
    <scope>NUCLEOTIDE SEQUENCE [LARGE SCALE GENOMIC DNA]</scope>
    <source>
        <strain evidence="1 2">AM-OR11-056</strain>
    </source>
</reference>
<evidence type="ECO:0000313" key="1">
    <source>
        <dbReference type="EMBL" id="OJA09952.1"/>
    </source>
</evidence>
<keyword evidence="2" id="KW-1185">Reference proteome</keyword>
<dbReference type="Proteomes" id="UP000183567">
    <property type="component" value="Unassembled WGS sequence"/>
</dbReference>
<dbReference type="AlphaFoldDB" id="A0A1J8Q9J4"/>